<dbReference type="GO" id="GO:0035556">
    <property type="term" value="P:intracellular signal transduction"/>
    <property type="evidence" value="ECO:0007669"/>
    <property type="project" value="TreeGrafter"/>
</dbReference>
<dbReference type="GO" id="GO:0004674">
    <property type="term" value="F:protein serine/threonine kinase activity"/>
    <property type="evidence" value="ECO:0007669"/>
    <property type="project" value="UniProtKB-KW"/>
</dbReference>
<feature type="region of interest" description="Disordered" evidence="9">
    <location>
        <begin position="181"/>
        <end position="270"/>
    </location>
</feature>
<feature type="compositionally biased region" description="Basic and acidic residues" evidence="9">
    <location>
        <begin position="209"/>
        <end position="218"/>
    </location>
</feature>
<dbReference type="GO" id="GO:0005524">
    <property type="term" value="F:ATP binding"/>
    <property type="evidence" value="ECO:0007669"/>
    <property type="project" value="UniProtKB-KW"/>
</dbReference>
<protein>
    <recommendedName>
        <fullName evidence="1">non-specific serine/threonine protein kinase</fullName>
        <ecNumber evidence="1">2.7.11.1</ecNumber>
    </recommendedName>
</protein>
<dbReference type="AlphaFoldDB" id="A0A7J7YJR9"/>
<evidence type="ECO:0000256" key="9">
    <source>
        <dbReference type="SAM" id="MobiDB-lite"/>
    </source>
</evidence>
<feature type="compositionally biased region" description="Polar residues" evidence="9">
    <location>
        <begin position="219"/>
        <end position="243"/>
    </location>
</feature>
<evidence type="ECO:0000256" key="6">
    <source>
        <dbReference type="ARBA" id="ARBA00022840"/>
    </source>
</evidence>
<evidence type="ECO:0000256" key="2">
    <source>
        <dbReference type="ARBA" id="ARBA00022527"/>
    </source>
</evidence>
<feature type="domain" description="Protein kinase" evidence="10">
    <location>
        <begin position="1"/>
        <end position="270"/>
    </location>
</feature>
<evidence type="ECO:0000256" key="3">
    <source>
        <dbReference type="ARBA" id="ARBA00022679"/>
    </source>
</evidence>
<dbReference type="FunFam" id="3.30.200.20:FF:000003">
    <property type="entry name" value="Non-specific serine/threonine protein kinase"/>
    <property type="match status" value="1"/>
</dbReference>
<dbReference type="Proteomes" id="UP000585614">
    <property type="component" value="Unassembled WGS sequence"/>
</dbReference>
<keyword evidence="4" id="KW-0547">Nucleotide-binding</keyword>
<organism evidence="11 12">
    <name type="scientific">Rhinolophus ferrumequinum</name>
    <name type="common">Greater horseshoe bat</name>
    <dbReference type="NCBI Taxonomy" id="59479"/>
    <lineage>
        <taxon>Eukaryota</taxon>
        <taxon>Metazoa</taxon>
        <taxon>Chordata</taxon>
        <taxon>Craniata</taxon>
        <taxon>Vertebrata</taxon>
        <taxon>Euteleostomi</taxon>
        <taxon>Mammalia</taxon>
        <taxon>Eutheria</taxon>
        <taxon>Laurasiatheria</taxon>
        <taxon>Chiroptera</taxon>
        <taxon>Yinpterochiroptera</taxon>
        <taxon>Rhinolophoidea</taxon>
        <taxon>Rhinolophidae</taxon>
        <taxon>Rhinolophinae</taxon>
        <taxon>Rhinolophus</taxon>
    </lineage>
</organism>
<dbReference type="PANTHER" id="PTHR24346:SF30">
    <property type="entry name" value="MATERNAL EMBRYONIC LEUCINE ZIPPER KINASE"/>
    <property type="match status" value="1"/>
</dbReference>
<dbReference type="EMBL" id="JACAGC010000006">
    <property type="protein sequence ID" value="KAF6361730.1"/>
    <property type="molecule type" value="Genomic_DNA"/>
</dbReference>
<comment type="catalytic activity">
    <reaction evidence="8">
        <text>L-seryl-[protein] + ATP = O-phospho-L-seryl-[protein] + ADP + H(+)</text>
        <dbReference type="Rhea" id="RHEA:17989"/>
        <dbReference type="Rhea" id="RHEA-COMP:9863"/>
        <dbReference type="Rhea" id="RHEA-COMP:11604"/>
        <dbReference type="ChEBI" id="CHEBI:15378"/>
        <dbReference type="ChEBI" id="CHEBI:29999"/>
        <dbReference type="ChEBI" id="CHEBI:30616"/>
        <dbReference type="ChEBI" id="CHEBI:83421"/>
        <dbReference type="ChEBI" id="CHEBI:456216"/>
        <dbReference type="EC" id="2.7.11.1"/>
    </reaction>
</comment>
<reference evidence="11 12" key="1">
    <citation type="journal article" date="2020" name="Nature">
        <title>Six reference-quality genomes reveal evolution of bat adaptations.</title>
        <authorList>
            <person name="Jebb D."/>
            <person name="Huang Z."/>
            <person name="Pippel M."/>
            <person name="Hughes G.M."/>
            <person name="Lavrichenko K."/>
            <person name="Devanna P."/>
            <person name="Winkler S."/>
            <person name="Jermiin L.S."/>
            <person name="Skirmuntt E.C."/>
            <person name="Katzourakis A."/>
            <person name="Burkitt-Gray L."/>
            <person name="Ray D.A."/>
            <person name="Sullivan K.A.M."/>
            <person name="Roscito J.G."/>
            <person name="Kirilenko B.M."/>
            <person name="Davalos L.M."/>
            <person name="Corthals A.P."/>
            <person name="Power M.L."/>
            <person name="Jones G."/>
            <person name="Ransome R.D."/>
            <person name="Dechmann D.K.N."/>
            <person name="Locatelli A.G."/>
            <person name="Puechmaille S.J."/>
            <person name="Fedrigo O."/>
            <person name="Jarvis E.D."/>
            <person name="Hiller M."/>
            <person name="Vernes S.C."/>
            <person name="Myers E.W."/>
            <person name="Teeling E.C."/>
        </authorList>
    </citation>
    <scope>NUCLEOTIDE SEQUENCE [LARGE SCALE GENOMIC DNA]</scope>
    <source>
        <strain evidence="11">MRhiFer1</strain>
        <tissue evidence="11">Lung</tissue>
    </source>
</reference>
<evidence type="ECO:0000256" key="4">
    <source>
        <dbReference type="ARBA" id="ARBA00022741"/>
    </source>
</evidence>
<sequence length="270" mass="30091">MSHDFADIAVDQEPHSGYYELLETIGKGGFAKVVLGRPILTRIDGAVKIINQQDFYRLHRPLLREVHGMAVLHHPNIVQLFHVINTTESLFLDLKPPNVLFDTQINVKLADFGLGTSFNGRQLSTFCFIPAVVAPELFLGQEYDGRAVDVWSLVVLLYRMITNTLPFKGTNWRELEQKVKPCHPPELQGSSPSPAREVQPECSSFQHAEQQHMDHESGQKAQESASPSVILERTTSTSNPSPGSRTATLSTARRTAPPLPSTDPVRDRHP</sequence>
<evidence type="ECO:0000256" key="1">
    <source>
        <dbReference type="ARBA" id="ARBA00012513"/>
    </source>
</evidence>
<feature type="compositionally biased region" description="Low complexity" evidence="9">
    <location>
        <begin position="244"/>
        <end position="256"/>
    </location>
</feature>
<dbReference type="Gene3D" id="1.10.510.10">
    <property type="entry name" value="Transferase(Phosphotransferase) domain 1"/>
    <property type="match status" value="1"/>
</dbReference>
<evidence type="ECO:0000313" key="12">
    <source>
        <dbReference type="Proteomes" id="UP000585614"/>
    </source>
</evidence>
<dbReference type="PANTHER" id="PTHR24346">
    <property type="entry name" value="MAP/MICROTUBULE AFFINITY-REGULATING KINASE"/>
    <property type="match status" value="1"/>
</dbReference>
<comment type="catalytic activity">
    <reaction evidence="7">
        <text>L-threonyl-[protein] + ATP = O-phospho-L-threonyl-[protein] + ADP + H(+)</text>
        <dbReference type="Rhea" id="RHEA:46608"/>
        <dbReference type="Rhea" id="RHEA-COMP:11060"/>
        <dbReference type="Rhea" id="RHEA-COMP:11605"/>
        <dbReference type="ChEBI" id="CHEBI:15378"/>
        <dbReference type="ChEBI" id="CHEBI:30013"/>
        <dbReference type="ChEBI" id="CHEBI:30616"/>
        <dbReference type="ChEBI" id="CHEBI:61977"/>
        <dbReference type="ChEBI" id="CHEBI:456216"/>
        <dbReference type="EC" id="2.7.11.1"/>
    </reaction>
</comment>
<dbReference type="InterPro" id="IPR011009">
    <property type="entry name" value="Kinase-like_dom_sf"/>
</dbReference>
<keyword evidence="5" id="KW-0418">Kinase</keyword>
<evidence type="ECO:0000313" key="11">
    <source>
        <dbReference type="EMBL" id="KAF6361730.1"/>
    </source>
</evidence>
<keyword evidence="3" id="KW-0808">Transferase</keyword>
<evidence type="ECO:0000256" key="7">
    <source>
        <dbReference type="ARBA" id="ARBA00047899"/>
    </source>
</evidence>
<dbReference type="EC" id="2.7.11.1" evidence="1"/>
<proteinExistence type="predicted"/>
<keyword evidence="6" id="KW-0067">ATP-binding</keyword>
<dbReference type="GO" id="GO:0005737">
    <property type="term" value="C:cytoplasm"/>
    <property type="evidence" value="ECO:0007669"/>
    <property type="project" value="TreeGrafter"/>
</dbReference>
<name>A0A7J7YJR9_RHIFE</name>
<dbReference type="SUPFAM" id="SSF56112">
    <property type="entry name" value="Protein kinase-like (PK-like)"/>
    <property type="match status" value="1"/>
</dbReference>
<evidence type="ECO:0000256" key="5">
    <source>
        <dbReference type="ARBA" id="ARBA00022777"/>
    </source>
</evidence>
<accession>A0A7J7YJR9</accession>
<dbReference type="InterPro" id="IPR000719">
    <property type="entry name" value="Prot_kinase_dom"/>
</dbReference>
<evidence type="ECO:0000256" key="8">
    <source>
        <dbReference type="ARBA" id="ARBA00048679"/>
    </source>
</evidence>
<keyword evidence="2" id="KW-0723">Serine/threonine-protein kinase</keyword>
<dbReference type="SMART" id="SM00220">
    <property type="entry name" value="S_TKc"/>
    <property type="match status" value="1"/>
</dbReference>
<dbReference type="Pfam" id="PF00069">
    <property type="entry name" value="Pkinase"/>
    <property type="match status" value="1"/>
</dbReference>
<gene>
    <name evidence="11" type="ORF">mRhiFer1_009956</name>
</gene>
<comment type="caution">
    <text evidence="11">The sequence shown here is derived from an EMBL/GenBank/DDBJ whole genome shotgun (WGS) entry which is preliminary data.</text>
</comment>
<evidence type="ECO:0000259" key="10">
    <source>
        <dbReference type="PROSITE" id="PS50011"/>
    </source>
</evidence>
<dbReference type="PROSITE" id="PS50011">
    <property type="entry name" value="PROTEIN_KINASE_DOM"/>
    <property type="match status" value="1"/>
</dbReference>
<dbReference type="Gene3D" id="3.30.200.20">
    <property type="entry name" value="Phosphorylase Kinase, domain 1"/>
    <property type="match status" value="1"/>
</dbReference>